<dbReference type="AlphaFoldDB" id="A0A9X0A118"/>
<name>A0A9X0A118_9CNID</name>
<feature type="region of interest" description="Disordered" evidence="1">
    <location>
        <begin position="37"/>
        <end position="90"/>
    </location>
</feature>
<keyword evidence="3" id="KW-1185">Reference proteome</keyword>
<gene>
    <name evidence="2" type="ORF">OS493_021774</name>
</gene>
<comment type="caution">
    <text evidence="2">The sequence shown here is derived from an EMBL/GenBank/DDBJ whole genome shotgun (WGS) entry which is preliminary data.</text>
</comment>
<reference evidence="2" key="1">
    <citation type="submission" date="2023-01" db="EMBL/GenBank/DDBJ databases">
        <title>Genome assembly of the deep-sea coral Lophelia pertusa.</title>
        <authorList>
            <person name="Herrera S."/>
            <person name="Cordes E."/>
        </authorList>
    </citation>
    <scope>NUCLEOTIDE SEQUENCE</scope>
    <source>
        <strain evidence="2">USNM1676648</strain>
        <tissue evidence="2">Polyp</tissue>
    </source>
</reference>
<protein>
    <submittedName>
        <fullName evidence="2">Uncharacterized protein</fullName>
    </submittedName>
</protein>
<dbReference type="EMBL" id="MU825410">
    <property type="protein sequence ID" value="KAJ7390878.1"/>
    <property type="molecule type" value="Genomic_DNA"/>
</dbReference>
<organism evidence="2 3">
    <name type="scientific">Desmophyllum pertusum</name>
    <dbReference type="NCBI Taxonomy" id="174260"/>
    <lineage>
        <taxon>Eukaryota</taxon>
        <taxon>Metazoa</taxon>
        <taxon>Cnidaria</taxon>
        <taxon>Anthozoa</taxon>
        <taxon>Hexacorallia</taxon>
        <taxon>Scleractinia</taxon>
        <taxon>Caryophylliina</taxon>
        <taxon>Caryophylliidae</taxon>
        <taxon>Desmophyllum</taxon>
    </lineage>
</organism>
<accession>A0A9X0A118</accession>
<evidence type="ECO:0000313" key="2">
    <source>
        <dbReference type="EMBL" id="KAJ7390878.1"/>
    </source>
</evidence>
<dbReference type="Proteomes" id="UP001163046">
    <property type="component" value="Unassembled WGS sequence"/>
</dbReference>
<sequence length="136" mass="15274">MGRDKGGCDRQMVIFIQNYSFCGGHCQELHSAILSNQETTKDVGEEMNPGEEGEKVRSKKEELLAEGGRNWPARERMRIGRSSRKSKEKIVKNGVCTNPKQHFSYWGAASSNLNNGVTALNGILARIVTFELEDKW</sequence>
<evidence type="ECO:0000313" key="3">
    <source>
        <dbReference type="Proteomes" id="UP001163046"/>
    </source>
</evidence>
<proteinExistence type="predicted"/>
<feature type="compositionally biased region" description="Basic and acidic residues" evidence="1">
    <location>
        <begin position="52"/>
        <end position="63"/>
    </location>
</feature>
<evidence type="ECO:0000256" key="1">
    <source>
        <dbReference type="SAM" id="MobiDB-lite"/>
    </source>
</evidence>